<dbReference type="Pfam" id="PF18504">
    <property type="entry name" value="Csm1_N"/>
    <property type="match status" value="1"/>
</dbReference>
<organism evidence="4 5">
    <name type="scientific">Eremothecium cymbalariae (strain CBS 270.75 / DBVPG 7215 / KCTC 17166 / NRRL Y-17582)</name>
    <name type="common">Yeast</name>
    <dbReference type="NCBI Taxonomy" id="931890"/>
    <lineage>
        <taxon>Eukaryota</taxon>
        <taxon>Fungi</taxon>
        <taxon>Dikarya</taxon>
        <taxon>Ascomycota</taxon>
        <taxon>Saccharomycotina</taxon>
        <taxon>Saccharomycetes</taxon>
        <taxon>Saccharomycetales</taxon>
        <taxon>Saccharomycetaceae</taxon>
        <taxon>Eremothecium</taxon>
    </lineage>
</organism>
<feature type="domain" description="Csm1 N-terminal" evidence="3">
    <location>
        <begin position="24"/>
        <end position="93"/>
    </location>
</feature>
<dbReference type="PANTHER" id="PTHR28006:SF1">
    <property type="entry name" value="MONOPOLIN COMPLEX SUBUNIT CSM1"/>
    <property type="match status" value="1"/>
</dbReference>
<protein>
    <recommendedName>
        <fullName evidence="6">Monopolin complex subunit Csm1/Pcs1 C-terminal domain-containing protein</fullName>
    </recommendedName>
</protein>
<dbReference type="InterPro" id="IPR020981">
    <property type="entry name" value="Csm1/Pcs1_C"/>
</dbReference>
<evidence type="ECO:0000313" key="5">
    <source>
        <dbReference type="Proteomes" id="UP000006790"/>
    </source>
</evidence>
<dbReference type="PANTHER" id="PTHR28006">
    <property type="entry name" value="MONOPOLIN COMPLEX SUBUNIT CSM1"/>
    <property type="match status" value="1"/>
</dbReference>
<dbReference type="EMBL" id="CP002498">
    <property type="protein sequence ID" value="AET38245.1"/>
    <property type="molecule type" value="Genomic_DNA"/>
</dbReference>
<gene>
    <name evidence="4" type="ordered locus">Ecym_2524</name>
</gene>
<dbReference type="GO" id="GO:0034503">
    <property type="term" value="P:protein localization to nucleolar rDNA repeats"/>
    <property type="evidence" value="ECO:0007669"/>
    <property type="project" value="EnsemblFungi"/>
</dbReference>
<dbReference type="InterPro" id="IPR040349">
    <property type="entry name" value="Csm1/Pcs1"/>
</dbReference>
<dbReference type="Gene3D" id="3.90.1150.80">
    <property type="match status" value="1"/>
</dbReference>
<evidence type="ECO:0000259" key="3">
    <source>
        <dbReference type="Pfam" id="PF18504"/>
    </source>
</evidence>
<dbReference type="GO" id="GO:0051754">
    <property type="term" value="P:meiotic sister chromatid cohesion, centromeric"/>
    <property type="evidence" value="ECO:0007669"/>
    <property type="project" value="EnsemblFungi"/>
</dbReference>
<dbReference type="GO" id="GO:0005730">
    <property type="term" value="C:nucleolus"/>
    <property type="evidence" value="ECO:0007669"/>
    <property type="project" value="EnsemblFungi"/>
</dbReference>
<dbReference type="GO" id="GO:0045144">
    <property type="term" value="P:meiotic sister chromatid segregation"/>
    <property type="evidence" value="ECO:0007669"/>
    <property type="project" value="TreeGrafter"/>
</dbReference>
<dbReference type="GeneID" id="11471897"/>
<dbReference type="CDD" id="cd23787">
    <property type="entry name" value="RWD_CSM1"/>
    <property type="match status" value="1"/>
</dbReference>
<dbReference type="InParanoid" id="G8JQ87"/>
<dbReference type="KEGG" id="erc:Ecym_2524"/>
<dbReference type="GO" id="GO:0042802">
    <property type="term" value="F:identical protein binding"/>
    <property type="evidence" value="ECO:0007669"/>
    <property type="project" value="EnsemblFungi"/>
</dbReference>
<keyword evidence="5" id="KW-1185">Reference proteome</keyword>
<reference evidence="5" key="1">
    <citation type="journal article" date="2012" name="G3 (Bethesda)">
        <title>Pichia sorbitophila, an interspecies yeast hybrid reveals early steps of genome resolution following polyploidization.</title>
        <authorList>
            <person name="Leh Louis V."/>
            <person name="Despons L."/>
            <person name="Friedrich A."/>
            <person name="Martin T."/>
            <person name="Durrens P."/>
            <person name="Casaregola S."/>
            <person name="Neuveglise C."/>
            <person name="Fairhead C."/>
            <person name="Marck C."/>
            <person name="Cruz J.A."/>
            <person name="Straub M.L."/>
            <person name="Kugler V."/>
            <person name="Sacerdot C."/>
            <person name="Uzunov Z."/>
            <person name="Thierry A."/>
            <person name="Weiss S."/>
            <person name="Bleykasten C."/>
            <person name="De Montigny J."/>
            <person name="Jacques N."/>
            <person name="Jung P."/>
            <person name="Lemaire M."/>
            <person name="Mallet S."/>
            <person name="Morel G."/>
            <person name="Richard G.F."/>
            <person name="Sarkar A."/>
            <person name="Savel G."/>
            <person name="Schacherer J."/>
            <person name="Seret M.L."/>
            <person name="Talla E."/>
            <person name="Samson G."/>
            <person name="Jubin C."/>
            <person name="Poulain J."/>
            <person name="Vacherie B."/>
            <person name="Barbe V."/>
            <person name="Pelletier E."/>
            <person name="Sherman D.J."/>
            <person name="Westhof E."/>
            <person name="Weissenbach J."/>
            <person name="Baret P.V."/>
            <person name="Wincker P."/>
            <person name="Gaillardin C."/>
            <person name="Dujon B."/>
            <person name="Souciet J.L."/>
        </authorList>
    </citation>
    <scope>NUCLEOTIDE SEQUENCE [LARGE SCALE GENOMIC DNA]</scope>
    <source>
        <strain evidence="5">CBS 270.75 / DBVPG 7215 / KCTC 17166 / NRRL Y-17582</strain>
    </source>
</reference>
<dbReference type="GO" id="GO:0005635">
    <property type="term" value="C:nuclear envelope"/>
    <property type="evidence" value="ECO:0007669"/>
    <property type="project" value="EnsemblFungi"/>
</dbReference>
<dbReference type="GO" id="GO:0051315">
    <property type="term" value="P:attachment of mitotic spindle microtubules to kinetochore"/>
    <property type="evidence" value="ECO:0007669"/>
    <property type="project" value="TreeGrafter"/>
</dbReference>
<accession>G8JQ87</accession>
<feature type="coiled-coil region" evidence="1">
    <location>
        <begin position="52"/>
        <end position="93"/>
    </location>
</feature>
<dbReference type="AlphaFoldDB" id="G8JQ87"/>
<dbReference type="GO" id="GO:1990644">
    <property type="term" value="F:microtubule site clamp"/>
    <property type="evidence" value="ECO:0007669"/>
    <property type="project" value="TreeGrafter"/>
</dbReference>
<dbReference type="STRING" id="931890.G8JQ87"/>
<dbReference type="OrthoDB" id="2431049at2759"/>
<name>G8JQ87_ERECY</name>
<evidence type="ECO:0000259" key="2">
    <source>
        <dbReference type="Pfam" id="PF12539"/>
    </source>
</evidence>
<evidence type="ECO:0008006" key="6">
    <source>
        <dbReference type="Google" id="ProtNLM"/>
    </source>
</evidence>
<dbReference type="eggNOG" id="ENOG502RZY3">
    <property type="taxonomic scope" value="Eukaryota"/>
</dbReference>
<dbReference type="Gene3D" id="1.20.5.340">
    <property type="match status" value="1"/>
</dbReference>
<dbReference type="FunCoup" id="G8JQ87">
    <property type="interactions" value="191"/>
</dbReference>
<keyword evidence="1" id="KW-0175">Coiled coil</keyword>
<proteinExistence type="predicted"/>
<dbReference type="Proteomes" id="UP000006790">
    <property type="component" value="Chromosome 2"/>
</dbReference>
<dbReference type="GO" id="GO:0033551">
    <property type="term" value="C:monopolin complex"/>
    <property type="evidence" value="ECO:0007669"/>
    <property type="project" value="EnsemblFungi"/>
</dbReference>
<dbReference type="InterPro" id="IPR038608">
    <property type="entry name" value="Csm1/Pcs1_C_sf"/>
</dbReference>
<dbReference type="OMA" id="GLWFDTS"/>
<feature type="domain" description="Monopolin complex subunit Csm1/Pcs1 C-terminal" evidence="2">
    <location>
        <begin position="96"/>
        <end position="182"/>
    </location>
</feature>
<dbReference type="GO" id="GO:0034506">
    <property type="term" value="C:chromosome, centromeric core domain"/>
    <property type="evidence" value="ECO:0007669"/>
    <property type="project" value="TreeGrafter"/>
</dbReference>
<dbReference type="GO" id="GO:0070550">
    <property type="term" value="P:rDNA chromatin condensation"/>
    <property type="evidence" value="ECO:0007669"/>
    <property type="project" value="EnsemblFungi"/>
</dbReference>
<dbReference type="GO" id="GO:0051455">
    <property type="term" value="P:spindle attachment to meiosis I kinetochore"/>
    <property type="evidence" value="ECO:0007669"/>
    <property type="project" value="EnsemblFungi"/>
</dbReference>
<dbReference type="GO" id="GO:0072686">
    <property type="term" value="C:mitotic spindle"/>
    <property type="evidence" value="ECO:0007669"/>
    <property type="project" value="TreeGrafter"/>
</dbReference>
<evidence type="ECO:0000313" key="4">
    <source>
        <dbReference type="EMBL" id="AET38245.1"/>
    </source>
</evidence>
<dbReference type="HOGENOM" id="CLU_100702_0_0_1"/>
<dbReference type="InterPro" id="IPR041671">
    <property type="entry name" value="Csm1_N"/>
</dbReference>
<sequence>MASMQESDMHEKDMAERLVAIDAMDPLSRYKHAVQQRLDNAELAVSKVVYENTLLSQQLSTKDQEIKRLREQVLELEEDGRQIDEKRRQLQEEADILKDLFEHLCGVRVHKSYEDETGLWFDTSQGSKNGVMDYKLGFVKNSETLDTEVVYIPLLKRRSVSELKHLQAQLPGYMFDTLSFPLKSLSQFYNKVSKCLNKGSSAVAT</sequence>
<dbReference type="RefSeq" id="XP_003645062.1">
    <property type="nucleotide sequence ID" value="XM_003645014.1"/>
</dbReference>
<dbReference type="Pfam" id="PF12539">
    <property type="entry name" value="Csm1"/>
    <property type="match status" value="1"/>
</dbReference>
<evidence type="ECO:0000256" key="1">
    <source>
        <dbReference type="SAM" id="Coils"/>
    </source>
</evidence>